<reference evidence="6" key="1">
    <citation type="submission" date="2012-09" db="EMBL/GenBank/DDBJ databases">
        <title>Metagenomic Characterization of a Microbial Community in Wastewater Detects High Levels of Antibiotic Resistance.</title>
        <authorList>
            <person name="Abrams M."/>
            <person name="Caldwell A."/>
            <person name="Vandaei E."/>
            <person name="Lee W."/>
            <person name="Perrott J."/>
            <person name="Khan S.Y."/>
            <person name="Ta J."/>
            <person name="Romero D."/>
            <person name="Nguyen V."/>
            <person name="Pourmand N."/>
            <person name="Ouverney C.C."/>
        </authorList>
    </citation>
    <scope>NUCLEOTIDE SEQUENCE</scope>
</reference>
<name>L7VVL4_9BACT</name>
<evidence type="ECO:0000256" key="5">
    <source>
        <dbReference type="ARBA" id="ARBA00022801"/>
    </source>
</evidence>
<dbReference type="Pfam" id="PF01934">
    <property type="entry name" value="HepT-like"/>
    <property type="match status" value="1"/>
</dbReference>
<keyword evidence="5" id="KW-0378">Hydrolase</keyword>
<dbReference type="GO" id="GO:0000166">
    <property type="term" value="F:nucleotide binding"/>
    <property type="evidence" value="ECO:0007669"/>
    <property type="project" value="UniProtKB-KW"/>
</dbReference>
<keyword evidence="1" id="KW-0597">Phosphoprotein</keyword>
<evidence type="ECO:0000256" key="2">
    <source>
        <dbReference type="ARBA" id="ARBA00022649"/>
    </source>
</evidence>
<evidence type="ECO:0000256" key="1">
    <source>
        <dbReference type="ARBA" id="ARBA00022553"/>
    </source>
</evidence>
<dbReference type="EMBL" id="JX649861">
    <property type="protein sequence ID" value="AGC71068.1"/>
    <property type="molecule type" value="Genomic_DNA"/>
</dbReference>
<dbReference type="GO" id="GO:0110001">
    <property type="term" value="C:toxin-antitoxin complex"/>
    <property type="evidence" value="ECO:0007669"/>
    <property type="project" value="InterPro"/>
</dbReference>
<keyword evidence="3" id="KW-0540">Nuclease</keyword>
<sequence>MTRPTPERLDDVLTACDAIASHMLKVDAEEDLVFDAIRIRLVEIGEAVKDLDPSLLVSEPNIPWAEIARMRDLLTHRYFDTVHAIVFTTARTDIPLLRAAIGRILADLNG</sequence>
<evidence type="ECO:0008006" key="7">
    <source>
        <dbReference type="Google" id="ProtNLM"/>
    </source>
</evidence>
<proteinExistence type="predicted"/>
<keyword evidence="2" id="KW-1277">Toxin-antitoxin system</keyword>
<dbReference type="GO" id="GO:0016787">
    <property type="term" value="F:hydrolase activity"/>
    <property type="evidence" value="ECO:0007669"/>
    <property type="project" value="UniProtKB-KW"/>
</dbReference>
<organism evidence="6">
    <name type="scientific">uncultured bacterium A1Q1_fos_324</name>
    <dbReference type="NCBI Taxonomy" id="1256572"/>
    <lineage>
        <taxon>Bacteria</taxon>
        <taxon>environmental samples</taxon>
    </lineage>
</organism>
<dbReference type="AlphaFoldDB" id="L7VVL4"/>
<accession>L7VVL4</accession>
<dbReference type="PANTHER" id="PTHR34139">
    <property type="entry name" value="UPF0331 PROTEIN MJ0127"/>
    <property type="match status" value="1"/>
</dbReference>
<evidence type="ECO:0000313" key="6">
    <source>
        <dbReference type="EMBL" id="AGC71068.1"/>
    </source>
</evidence>
<keyword evidence="4" id="KW-0547">Nucleotide-binding</keyword>
<evidence type="ECO:0000256" key="4">
    <source>
        <dbReference type="ARBA" id="ARBA00022741"/>
    </source>
</evidence>
<evidence type="ECO:0000256" key="3">
    <source>
        <dbReference type="ARBA" id="ARBA00022722"/>
    </source>
</evidence>
<dbReference type="PANTHER" id="PTHR34139:SF1">
    <property type="entry name" value="RNASE MJ1380-RELATED"/>
    <property type="match status" value="1"/>
</dbReference>
<dbReference type="GO" id="GO:0004540">
    <property type="term" value="F:RNA nuclease activity"/>
    <property type="evidence" value="ECO:0007669"/>
    <property type="project" value="InterPro"/>
</dbReference>
<dbReference type="InterPro" id="IPR008201">
    <property type="entry name" value="HepT-like"/>
</dbReference>
<dbReference type="InterPro" id="IPR051813">
    <property type="entry name" value="HepT_RNase_toxin"/>
</dbReference>
<protein>
    <recommendedName>
        <fullName evidence="7">DUF86 domain-containing protein</fullName>
    </recommendedName>
</protein>